<feature type="compositionally biased region" description="Basic and acidic residues" evidence="1">
    <location>
        <begin position="1021"/>
        <end position="1045"/>
    </location>
</feature>
<accession>A0A1F5NUA1</accession>
<feature type="transmembrane region" description="Helical" evidence="2">
    <location>
        <begin position="376"/>
        <end position="398"/>
    </location>
</feature>
<keyword evidence="2" id="KW-1133">Transmembrane helix</keyword>
<evidence type="ECO:0000313" key="3">
    <source>
        <dbReference type="EMBL" id="OGE80920.1"/>
    </source>
</evidence>
<feature type="transmembrane region" description="Helical" evidence="2">
    <location>
        <begin position="246"/>
        <end position="268"/>
    </location>
</feature>
<keyword evidence="2" id="KW-0472">Membrane</keyword>
<dbReference type="EMBL" id="MFEL01000014">
    <property type="protein sequence ID" value="OGE80920.1"/>
    <property type="molecule type" value="Genomic_DNA"/>
</dbReference>
<gene>
    <name evidence="3" type="ORF">A2720_00450</name>
</gene>
<sequence>MILILLGSLGPADFALGQVQSGTCSIPAYNNDREACETAGGTFTAAPASPVVPSTPVSFDKLIRDKNEWLEANRDQAKCSALATKIREYTKNDLIKYTLVFKQFSSESFFGPGDYSKCQLYPYTLDAVGNRVVEDKAQTPEVKNIETIARVYISRLGTDNFGTSLPPNFFTKYSGYDPNADIGGKGFWSGLFGGISQILGWLIELITGAILALTAMAGEILVFTIKNIKAPQPPIVKEGWVIIRDLMNMIFVLAMIVMSLATILRVEAYNYKKLLTKLIIMALLINFSRVIAETLINVSNMVVDIFAQGANWGAWGESMYNILGSGKQGNFLQQFANASGVEPLGMAISKLVLALVMLTSFLAIAGLLVIRMVGLWVLVILSPVAYALNILPATATYAKKWWETFVKYLIWAPVAVFFLRLGEKMIKDSGQVGAYTGYSGTFQFIIIAGLMWAAVLVAKQAGMVGSEAIIKAAQGVGFGLPKWGAKQGVGAIGRAYSKYTSRKMDAAERAEKSGGSRGWTRFWKTAQFANLRVAKQAFDERAKEKEEEAYKPAVGQVRDSINRVIPTEWHGWKDLITGKGGLHLGQKTHYGRIGQRQMIRHKMKEWEEADLSEEEKVEAYRNAHHVEDKEALRTILGLGRHEDGAAILAALADQEAETDKRAAKYEKEGMSRSNARLQAKAEVQELVNKGKMAKAEYDSVDQLDEISESLGNLSPEQKGAVMAHQDEIGEAEQKLRMIGNAVFEFDKNFRMANDFSGFEKMQRQRGTNDMLQELYSNGIFHTQEGDIEKRKVKIKNEKGEEVEVEQEVFKQIRFKSLDKDGKEVEHVIKDYGDLQKAIGDTQHASKKSEGNLKYELTGARQQISAQKRVERGNTESWGRAEEPAAYMVQDASGNFTEFTSKGRRAFKMINPARVNSFKKSRQLQGRVIKMVGLYKDEMTGRVELKRPEIMAEAFKLNADMASAIIEKADFDQGQADEVIAKLKGMLPTEAEFETSETREGAVKVLVHMHGKSKKSSGGGPDAEKGPTKIKGEDGQNMRSPDKLAS</sequence>
<evidence type="ECO:0000256" key="2">
    <source>
        <dbReference type="SAM" id="Phobius"/>
    </source>
</evidence>
<feature type="transmembrane region" description="Helical" evidence="2">
    <location>
        <begin position="441"/>
        <end position="458"/>
    </location>
</feature>
<protein>
    <submittedName>
        <fullName evidence="3">Uncharacterized protein</fullName>
    </submittedName>
</protein>
<feature type="transmembrane region" description="Helical" evidence="2">
    <location>
        <begin position="198"/>
        <end position="225"/>
    </location>
</feature>
<evidence type="ECO:0000313" key="4">
    <source>
        <dbReference type="Proteomes" id="UP000178892"/>
    </source>
</evidence>
<feature type="region of interest" description="Disordered" evidence="1">
    <location>
        <begin position="1007"/>
        <end position="1045"/>
    </location>
</feature>
<name>A0A1F5NUA1_9BACT</name>
<organism evidence="3 4">
    <name type="scientific">Candidatus Doudnabacteria bacterium RIFCSPHIGHO2_01_FULL_46_24</name>
    <dbReference type="NCBI Taxonomy" id="1817825"/>
    <lineage>
        <taxon>Bacteria</taxon>
        <taxon>Candidatus Doudnaibacteriota</taxon>
    </lineage>
</organism>
<comment type="caution">
    <text evidence="3">The sequence shown here is derived from an EMBL/GenBank/DDBJ whole genome shotgun (WGS) entry which is preliminary data.</text>
</comment>
<dbReference type="Pfam" id="PF19590">
    <property type="entry name" value="TrbL_3"/>
    <property type="match status" value="1"/>
</dbReference>
<proteinExistence type="predicted"/>
<dbReference type="Proteomes" id="UP000178892">
    <property type="component" value="Unassembled WGS sequence"/>
</dbReference>
<feature type="transmembrane region" description="Helical" evidence="2">
    <location>
        <begin position="405"/>
        <end position="421"/>
    </location>
</feature>
<evidence type="ECO:0000256" key="1">
    <source>
        <dbReference type="SAM" id="MobiDB-lite"/>
    </source>
</evidence>
<dbReference type="STRING" id="1817825.A2720_00450"/>
<dbReference type="AlphaFoldDB" id="A0A1F5NUA1"/>
<dbReference type="InterPro" id="IPR045782">
    <property type="entry name" value="TrbL_3"/>
</dbReference>
<dbReference type="GO" id="GO:0030255">
    <property type="term" value="P:protein secretion by the type IV secretion system"/>
    <property type="evidence" value="ECO:0007669"/>
    <property type="project" value="InterPro"/>
</dbReference>
<feature type="transmembrane region" description="Helical" evidence="2">
    <location>
        <begin position="351"/>
        <end position="370"/>
    </location>
</feature>
<reference evidence="3 4" key="1">
    <citation type="journal article" date="2016" name="Nat. Commun.">
        <title>Thousands of microbial genomes shed light on interconnected biogeochemical processes in an aquifer system.</title>
        <authorList>
            <person name="Anantharaman K."/>
            <person name="Brown C.T."/>
            <person name="Hug L.A."/>
            <person name="Sharon I."/>
            <person name="Castelle C.J."/>
            <person name="Probst A.J."/>
            <person name="Thomas B.C."/>
            <person name="Singh A."/>
            <person name="Wilkins M.J."/>
            <person name="Karaoz U."/>
            <person name="Brodie E.L."/>
            <person name="Williams K.H."/>
            <person name="Hubbard S.S."/>
            <person name="Banfield J.F."/>
        </authorList>
    </citation>
    <scope>NUCLEOTIDE SEQUENCE [LARGE SCALE GENOMIC DNA]</scope>
</reference>
<keyword evidence="2" id="KW-0812">Transmembrane</keyword>